<gene>
    <name evidence="3" type="ORF">PCA20602_04492</name>
</gene>
<keyword evidence="2" id="KW-0812">Transmembrane</keyword>
<accession>A0ABY6WB07</accession>
<organism evidence="3 4">
    <name type="scientific">Pandoraea capi</name>
    <dbReference type="NCBI Taxonomy" id="2508286"/>
    <lineage>
        <taxon>Bacteria</taxon>
        <taxon>Pseudomonadati</taxon>
        <taxon>Pseudomonadota</taxon>
        <taxon>Betaproteobacteria</taxon>
        <taxon>Burkholderiales</taxon>
        <taxon>Burkholderiaceae</taxon>
        <taxon>Pandoraea</taxon>
    </lineage>
</organism>
<feature type="transmembrane region" description="Helical" evidence="2">
    <location>
        <begin position="38"/>
        <end position="56"/>
    </location>
</feature>
<evidence type="ECO:0000256" key="2">
    <source>
        <dbReference type="SAM" id="Phobius"/>
    </source>
</evidence>
<protein>
    <recommendedName>
        <fullName evidence="5">DUF2306 domain-containing protein</fullName>
    </recommendedName>
</protein>
<sequence length="193" mass="20031">MATIVAMHLGAAVTALLAGAGILLAPRGTPRHRWLGRLWVVAMAATAATSFGIRELEKGHFSWLHALAMYVLVSLVFAVRAIRQHHVAAHRRQMLGLYAGLAIAGIAAVVVPGRTLSVALAQVWQHDVPPGGSPAPGPTDARHGDNSDKQAGALKQTQITPHKPTQTLMTSASTVENDAAAATWIAAAGGAGQ</sequence>
<evidence type="ECO:0000313" key="4">
    <source>
        <dbReference type="Proteomes" id="UP000366065"/>
    </source>
</evidence>
<name>A0ABY6WB07_9BURK</name>
<comment type="caution">
    <text evidence="3">The sequence shown here is derived from an EMBL/GenBank/DDBJ whole genome shotgun (WGS) entry which is preliminary data.</text>
</comment>
<evidence type="ECO:0000256" key="1">
    <source>
        <dbReference type="SAM" id="MobiDB-lite"/>
    </source>
</evidence>
<dbReference type="Pfam" id="PF10067">
    <property type="entry name" value="DUF2306"/>
    <property type="match status" value="1"/>
</dbReference>
<keyword evidence="2" id="KW-1133">Transmembrane helix</keyword>
<reference evidence="3 4" key="1">
    <citation type="submission" date="2019-08" db="EMBL/GenBank/DDBJ databases">
        <authorList>
            <person name="Peeters C."/>
        </authorList>
    </citation>
    <scope>NUCLEOTIDE SEQUENCE [LARGE SCALE GENOMIC DNA]</scope>
    <source>
        <strain evidence="3 4">LMG 20602</strain>
    </source>
</reference>
<dbReference type="EMBL" id="CABPRV010000013">
    <property type="protein sequence ID" value="VVE47337.1"/>
    <property type="molecule type" value="Genomic_DNA"/>
</dbReference>
<feature type="transmembrane region" description="Helical" evidence="2">
    <location>
        <begin position="62"/>
        <end position="82"/>
    </location>
</feature>
<keyword evidence="4" id="KW-1185">Reference proteome</keyword>
<evidence type="ECO:0008006" key="5">
    <source>
        <dbReference type="Google" id="ProtNLM"/>
    </source>
</evidence>
<evidence type="ECO:0000313" key="3">
    <source>
        <dbReference type="EMBL" id="VVE47337.1"/>
    </source>
</evidence>
<feature type="transmembrane region" description="Helical" evidence="2">
    <location>
        <begin position="6"/>
        <end position="26"/>
    </location>
</feature>
<feature type="compositionally biased region" description="Polar residues" evidence="1">
    <location>
        <begin position="155"/>
        <end position="172"/>
    </location>
</feature>
<proteinExistence type="predicted"/>
<feature type="region of interest" description="Disordered" evidence="1">
    <location>
        <begin position="127"/>
        <end position="172"/>
    </location>
</feature>
<dbReference type="Proteomes" id="UP000366065">
    <property type="component" value="Unassembled WGS sequence"/>
</dbReference>
<feature type="transmembrane region" description="Helical" evidence="2">
    <location>
        <begin position="94"/>
        <end position="113"/>
    </location>
</feature>
<dbReference type="InterPro" id="IPR018750">
    <property type="entry name" value="DUF2306_membrane"/>
</dbReference>
<keyword evidence="2" id="KW-0472">Membrane</keyword>